<keyword evidence="10" id="KW-1185">Reference proteome</keyword>
<dbReference type="InterPro" id="IPR051586">
    <property type="entry name" value="PKC-binding_NELL"/>
</dbReference>
<dbReference type="Gene3D" id="2.10.25.10">
    <property type="entry name" value="Laminin"/>
    <property type="match status" value="3"/>
</dbReference>
<dbReference type="InterPro" id="IPR018097">
    <property type="entry name" value="EGF_Ca-bd_CS"/>
</dbReference>
<accession>A0ABN8PV44</accession>
<dbReference type="InterPro" id="IPR001881">
    <property type="entry name" value="EGF-like_Ca-bd_dom"/>
</dbReference>
<gene>
    <name evidence="9" type="ORF">PLOB_00047112</name>
</gene>
<comment type="caution">
    <text evidence="9">The sequence shown here is derived from an EMBL/GenBank/DDBJ whole genome shotgun (WGS) entry which is preliminary data.</text>
</comment>
<feature type="domain" description="EGF-like" evidence="8">
    <location>
        <begin position="61"/>
        <end position="100"/>
    </location>
</feature>
<feature type="signal peptide" evidence="7">
    <location>
        <begin position="1"/>
        <end position="19"/>
    </location>
</feature>
<protein>
    <recommendedName>
        <fullName evidence="8">EGF-like domain-containing protein</fullName>
    </recommendedName>
</protein>
<keyword evidence="1 6" id="KW-0245">EGF-like domain</keyword>
<dbReference type="InterPro" id="IPR009030">
    <property type="entry name" value="Growth_fac_rcpt_cys_sf"/>
</dbReference>
<evidence type="ECO:0000256" key="7">
    <source>
        <dbReference type="SAM" id="SignalP"/>
    </source>
</evidence>
<dbReference type="Pfam" id="PF12947">
    <property type="entry name" value="EGF_3"/>
    <property type="match status" value="2"/>
</dbReference>
<organism evidence="9 10">
    <name type="scientific">Porites lobata</name>
    <dbReference type="NCBI Taxonomy" id="104759"/>
    <lineage>
        <taxon>Eukaryota</taxon>
        <taxon>Metazoa</taxon>
        <taxon>Cnidaria</taxon>
        <taxon>Anthozoa</taxon>
        <taxon>Hexacorallia</taxon>
        <taxon>Scleractinia</taxon>
        <taxon>Fungiina</taxon>
        <taxon>Poritidae</taxon>
        <taxon>Porites</taxon>
    </lineage>
</organism>
<evidence type="ECO:0000256" key="3">
    <source>
        <dbReference type="ARBA" id="ARBA00022737"/>
    </source>
</evidence>
<dbReference type="SMART" id="SM00181">
    <property type="entry name" value="EGF"/>
    <property type="match status" value="3"/>
</dbReference>
<dbReference type="SMART" id="SM00179">
    <property type="entry name" value="EGF_CA"/>
    <property type="match status" value="3"/>
</dbReference>
<dbReference type="PROSITE" id="PS50026">
    <property type="entry name" value="EGF_3"/>
    <property type="match status" value="3"/>
</dbReference>
<dbReference type="InterPro" id="IPR024731">
    <property type="entry name" value="NELL2-like_EGF"/>
</dbReference>
<dbReference type="InterPro" id="IPR000152">
    <property type="entry name" value="EGF-type_Asp/Asn_hydroxyl_site"/>
</dbReference>
<dbReference type="PANTHER" id="PTHR24042">
    <property type="entry name" value="NEL HOMOLOG"/>
    <property type="match status" value="1"/>
</dbReference>
<reference evidence="9 10" key="1">
    <citation type="submission" date="2022-05" db="EMBL/GenBank/DDBJ databases">
        <authorList>
            <consortium name="Genoscope - CEA"/>
            <person name="William W."/>
        </authorList>
    </citation>
    <scope>NUCLEOTIDE SEQUENCE [LARGE SCALE GENOMIC DNA]</scope>
</reference>
<dbReference type="PROSITE" id="PS00010">
    <property type="entry name" value="ASX_HYDROXYL"/>
    <property type="match status" value="3"/>
</dbReference>
<dbReference type="CDD" id="cd00054">
    <property type="entry name" value="EGF_CA"/>
    <property type="match status" value="2"/>
</dbReference>
<feature type="domain" description="EGF-like" evidence="8">
    <location>
        <begin position="144"/>
        <end position="184"/>
    </location>
</feature>
<evidence type="ECO:0000256" key="6">
    <source>
        <dbReference type="PROSITE-ProRule" id="PRU00076"/>
    </source>
</evidence>
<dbReference type="EMBL" id="CALNXK010000086">
    <property type="protein sequence ID" value="CAH3149363.1"/>
    <property type="molecule type" value="Genomic_DNA"/>
</dbReference>
<evidence type="ECO:0000259" key="8">
    <source>
        <dbReference type="PROSITE" id="PS50026"/>
    </source>
</evidence>
<feature type="chain" id="PRO_5047084249" description="EGF-like domain-containing protein" evidence="7">
    <location>
        <begin position="20"/>
        <end position="214"/>
    </location>
</feature>
<keyword evidence="5" id="KW-0325">Glycoprotein</keyword>
<proteinExistence type="predicted"/>
<dbReference type="SUPFAM" id="SSF57184">
    <property type="entry name" value="Growth factor receptor domain"/>
    <property type="match status" value="1"/>
</dbReference>
<dbReference type="PROSITE" id="PS01187">
    <property type="entry name" value="EGF_CA"/>
    <property type="match status" value="1"/>
</dbReference>
<evidence type="ECO:0000256" key="4">
    <source>
        <dbReference type="ARBA" id="ARBA00023157"/>
    </source>
</evidence>
<evidence type="ECO:0000256" key="2">
    <source>
        <dbReference type="ARBA" id="ARBA00022729"/>
    </source>
</evidence>
<dbReference type="Pfam" id="PF07645">
    <property type="entry name" value="EGF_CA"/>
    <property type="match status" value="1"/>
</dbReference>
<name>A0ABN8PV44_9CNID</name>
<dbReference type="PANTHER" id="PTHR24042:SF5">
    <property type="entry name" value="EGF-LIKE CALCIUM-BINDING DOMAIN-CONTAINING PROTEIN"/>
    <property type="match status" value="1"/>
</dbReference>
<dbReference type="PROSITE" id="PS01186">
    <property type="entry name" value="EGF_2"/>
    <property type="match status" value="3"/>
</dbReference>
<comment type="caution">
    <text evidence="6">Lacks conserved residue(s) required for the propagation of feature annotation.</text>
</comment>
<feature type="domain" description="EGF-like" evidence="8">
    <location>
        <begin position="101"/>
        <end position="143"/>
    </location>
</feature>
<keyword evidence="2 7" id="KW-0732">Signal</keyword>
<evidence type="ECO:0000256" key="1">
    <source>
        <dbReference type="ARBA" id="ARBA00022536"/>
    </source>
</evidence>
<keyword evidence="3" id="KW-0677">Repeat</keyword>
<dbReference type="Proteomes" id="UP001159405">
    <property type="component" value="Unassembled WGS sequence"/>
</dbReference>
<evidence type="ECO:0000313" key="10">
    <source>
        <dbReference type="Proteomes" id="UP001159405"/>
    </source>
</evidence>
<dbReference type="InterPro" id="IPR049883">
    <property type="entry name" value="NOTCH1_EGF-like"/>
</dbReference>
<sequence length="214" mass="23866">MKTLFIIFVIMFPVAMITEEDVNHGVCPVPMTKEEEEFIKERERNRELMEEIAREIGMTCLDECETGLHNCHDDAYCTNTKRSFTCTCKPGYSGDGVNCAEVDECNTEKHQCDEAISVCVNTKGSFACHCHKGYIKSGQHKCTDENECEAGKHNCHANAICKNTKGSFECTCKPGYSGDGVNCTGENNTSVFFIMNFFLINSIYLALKPSSATR</sequence>
<evidence type="ECO:0000313" key="9">
    <source>
        <dbReference type="EMBL" id="CAH3149363.1"/>
    </source>
</evidence>
<keyword evidence="4" id="KW-1015">Disulfide bond</keyword>
<evidence type="ECO:0000256" key="5">
    <source>
        <dbReference type="ARBA" id="ARBA00023180"/>
    </source>
</evidence>
<dbReference type="InterPro" id="IPR000742">
    <property type="entry name" value="EGF"/>
</dbReference>